<dbReference type="Proteomes" id="UP000280960">
    <property type="component" value="Chromosome"/>
</dbReference>
<accession>A0A3G2R1I6</accession>
<sequence length="112" mass="12105">MADNGANSIVVKVLNNTNATVNVTARLFNIGTCPNPKTLVQSINLTIQSKCARSAILQKPPTEWEVEYIGIVPEVFVFTAARTNADNAPLSASNFIAPNTFRHSEHVPTVDP</sequence>
<keyword evidence="2" id="KW-1185">Reference proteome</keyword>
<proteinExistence type="predicted"/>
<protein>
    <submittedName>
        <fullName evidence="1">Uncharacterized protein</fullName>
    </submittedName>
</protein>
<evidence type="ECO:0000313" key="1">
    <source>
        <dbReference type="EMBL" id="AYO29293.1"/>
    </source>
</evidence>
<name>A0A3G2R1I6_9FIRM</name>
<reference evidence="1 2" key="1">
    <citation type="submission" date="2018-10" db="EMBL/GenBank/DDBJ databases">
        <authorList>
            <person name="Zhang X."/>
        </authorList>
    </citation>
    <scope>NUCLEOTIDE SEQUENCE [LARGE SCALE GENOMIC DNA]</scope>
    <source>
        <strain evidence="1 2">SK-G1</strain>
    </source>
</reference>
<gene>
    <name evidence="1" type="ORF">D2962_00545</name>
</gene>
<dbReference type="KEGG" id="bacg:D2962_00545"/>
<evidence type="ECO:0000313" key="2">
    <source>
        <dbReference type="Proteomes" id="UP000280960"/>
    </source>
</evidence>
<dbReference type="EMBL" id="CP033169">
    <property type="protein sequence ID" value="AYO29293.1"/>
    <property type="molecule type" value="Genomic_DNA"/>
</dbReference>
<organism evidence="1 2">
    <name type="scientific">Biomaibacter acetigenes</name>
    <dbReference type="NCBI Taxonomy" id="2316383"/>
    <lineage>
        <taxon>Bacteria</taxon>
        <taxon>Bacillati</taxon>
        <taxon>Bacillota</taxon>
        <taxon>Clostridia</taxon>
        <taxon>Thermosediminibacterales</taxon>
        <taxon>Tepidanaerobacteraceae</taxon>
        <taxon>Biomaibacter</taxon>
    </lineage>
</organism>
<dbReference type="AlphaFoldDB" id="A0A3G2R1I6"/>